<dbReference type="OrthoDB" id="9787127at2"/>
<dbReference type="PANTHER" id="PTHR39639:SF1">
    <property type="entry name" value="DUF262 DOMAIN-CONTAINING PROTEIN"/>
    <property type="match status" value="1"/>
</dbReference>
<gene>
    <name evidence="2" type="ORF">FP026_07885</name>
</gene>
<dbReference type="PANTHER" id="PTHR39639">
    <property type="entry name" value="CHROMOSOME 16, WHOLE GENOME SHOTGUN SEQUENCE"/>
    <property type="match status" value="1"/>
</dbReference>
<evidence type="ECO:0000313" key="3">
    <source>
        <dbReference type="Proteomes" id="UP000323608"/>
    </source>
</evidence>
<sequence length="415" mass="47894">MGTWNSSPHPISDLRDWNSLGRLELRPSFQRKEVWNPAARIMLIDTILRQVPMPKMFLWNEVRNEHTHRQVIDGQQRISAILAFLRDEFALDEPYSGEFFGKKFSELPKEVKDSILLYKIDYNEATGFTEEEVREVYSRVNKYSMPLNRQELRRADFPGRFLELSTDLSLNEFLDASRVFTVGQRRRMGDVEFVSEILAGMLEGPQDKKGDLDYFYSRYAEWKPADEAKVKQAFLAVIDDLERIFVAEKLPLAKTRFRQKSDFYSLFLTIYEFQTAGENLAGKNLEPLRGDLRLLDANIAPESEIDVLSEYAIKCVSQANTVASRSWRKNFLMDILQGTYRARKPDGTVRLKFESIAFQLENGGAQGKLFENCIECGEPQHNHTGDGRELDWPVGTEVFQISNASWRMHGCRTGA</sequence>
<dbReference type="RefSeq" id="WP_149634055.1">
    <property type="nucleotide sequence ID" value="NZ_VNIP01000004.1"/>
</dbReference>
<evidence type="ECO:0000259" key="1">
    <source>
        <dbReference type="Pfam" id="PF03235"/>
    </source>
</evidence>
<organism evidence="2 3">
    <name type="scientific">Rhizobium tropici</name>
    <dbReference type="NCBI Taxonomy" id="398"/>
    <lineage>
        <taxon>Bacteria</taxon>
        <taxon>Pseudomonadati</taxon>
        <taxon>Pseudomonadota</taxon>
        <taxon>Alphaproteobacteria</taxon>
        <taxon>Hyphomicrobiales</taxon>
        <taxon>Rhizobiaceae</taxon>
        <taxon>Rhizobium/Agrobacterium group</taxon>
        <taxon>Rhizobium</taxon>
    </lineage>
</organism>
<comment type="caution">
    <text evidence="2">The sequence shown here is derived from an EMBL/GenBank/DDBJ whole genome shotgun (WGS) entry which is preliminary data.</text>
</comment>
<accession>A0A5B0WDG1</accession>
<dbReference type="Pfam" id="PF03235">
    <property type="entry name" value="GmrSD_N"/>
    <property type="match status" value="1"/>
</dbReference>
<feature type="domain" description="GmrSD restriction endonucleases N-terminal" evidence="1">
    <location>
        <begin position="25"/>
        <end position="157"/>
    </location>
</feature>
<name>A0A5B0WDG1_RHITR</name>
<dbReference type="InterPro" id="IPR004919">
    <property type="entry name" value="GmrSD_N"/>
</dbReference>
<reference evidence="2 3" key="1">
    <citation type="submission" date="2019-07" db="EMBL/GenBank/DDBJ databases">
        <title>The Draft Genome Sequence of Rhizobium tropici SARCC-755 Associated with Superior Nodulation on Pigeonpea (Cajanus cajan (L.) Millsp.).</title>
        <authorList>
            <person name="Bopape F.L."/>
            <person name="Hassen A.I."/>
            <person name="Swanevelder Z.H."/>
            <person name="Gwata E.T."/>
        </authorList>
    </citation>
    <scope>NUCLEOTIDE SEQUENCE [LARGE SCALE GENOMIC DNA]</scope>
    <source>
        <strain evidence="2 3">SARCC-755</strain>
    </source>
</reference>
<dbReference type="EMBL" id="VNIP01000004">
    <property type="protein sequence ID" value="KAA1183929.1"/>
    <property type="molecule type" value="Genomic_DNA"/>
</dbReference>
<proteinExistence type="predicted"/>
<dbReference type="Proteomes" id="UP000323608">
    <property type="component" value="Unassembled WGS sequence"/>
</dbReference>
<dbReference type="AlphaFoldDB" id="A0A5B0WDG1"/>
<evidence type="ECO:0000313" key="2">
    <source>
        <dbReference type="EMBL" id="KAA1183929.1"/>
    </source>
</evidence>
<protein>
    <submittedName>
        <fullName evidence="2">DUF262 domain-containing protein</fullName>
    </submittedName>
</protein>